<reference evidence="2" key="2">
    <citation type="submission" date="2020-09" db="EMBL/GenBank/DDBJ databases">
        <authorList>
            <person name="Sun Q."/>
            <person name="Zhou Y."/>
        </authorList>
    </citation>
    <scope>NUCLEOTIDE SEQUENCE</scope>
    <source>
        <strain evidence="2">CGMCC 4.7272</strain>
    </source>
</reference>
<keyword evidence="1" id="KW-0812">Transmembrane</keyword>
<proteinExistence type="predicted"/>
<keyword evidence="1" id="KW-1133">Transmembrane helix</keyword>
<sequence length="772" mass="78530">MRTRSAIPNAEKVSACYGKVNGSEGTNPLGNFLLLPGSPSVSGHVHSHSPNTSPAPRTCRRTVTAAAALAMTAVLFGSPPASAAGSRDATADVLAGRDVTLTGDTVVTVPAGTTTYNGVFRGEGTLTVRGTGTLVLTRDSDFTLPRSRQGQTVRIPGGNHPYVTVTNPDPPAVTVERGATLQYGNGGTTGLIGHFPYNTPAFRLNQDNIRVDGTLRLSLKSAYNLGTISGAGLVTQPRFLWGTWDLSGIHAFAGVIDNGTQVNAGRPEFATSLPLVRKVLNQGTWTVDTPLGQTVSMGMDFYQREYGSDINVQSRPGSKVVLTGQYSWSDQGGDTDPSLSDPALNWTPARRNVNKRGTNIKGANVQWGDGTTNKIFMPGTSETVYINLLAARSRSLLTFDYNGPVTLGAPIGGGRFHDTLSAPGAGDIVIKGTRGNDVTFAAVQYYDGSTTVEKGAVLRLGSGRAGGDGGLYTAGSLYKVVNNGSLVVRNTSRALVLSRISGGGSFTQSGAATTTLTGSGVTYGGTTTVTKGTLALSGGATLARSKAIRLTSTGARLDVGSAGLRVGTTLTGSGTVQGSVTNEGAVAGGLTVTGSYVQGAKGELVWRGRPLKVGGAVRLAGTLDLSAAGSASTSASASASTSARTITVLNHAGHAKTTGAFSGLKEGTALKLDDTKYRISYRGGDGNDVVLTAVAKSASSAPGSGAAGPGSGSVAAADASTNSVSATAGTGLGFWPYAMAVGLLAGLMIPAARKVRGRGNGRRRGGRHAAQG</sequence>
<comment type="caution">
    <text evidence="2">The sequence shown here is derived from an EMBL/GenBank/DDBJ whole genome shotgun (WGS) entry which is preliminary data.</text>
</comment>
<protein>
    <recommendedName>
        <fullName evidence="4">Autotransporter</fullName>
    </recommendedName>
</protein>
<feature type="transmembrane region" description="Helical" evidence="1">
    <location>
        <begin position="734"/>
        <end position="752"/>
    </location>
</feature>
<evidence type="ECO:0000313" key="2">
    <source>
        <dbReference type="EMBL" id="GGJ27051.1"/>
    </source>
</evidence>
<dbReference type="EMBL" id="BMMU01000006">
    <property type="protein sequence ID" value="GGJ27051.1"/>
    <property type="molecule type" value="Genomic_DNA"/>
</dbReference>
<organism evidence="2 3">
    <name type="scientific">Streptomyces lacrimifluminis</name>
    <dbReference type="NCBI Taxonomy" id="1500077"/>
    <lineage>
        <taxon>Bacteria</taxon>
        <taxon>Bacillati</taxon>
        <taxon>Actinomycetota</taxon>
        <taxon>Actinomycetes</taxon>
        <taxon>Kitasatosporales</taxon>
        <taxon>Streptomycetaceae</taxon>
        <taxon>Streptomyces</taxon>
    </lineage>
</organism>
<evidence type="ECO:0000313" key="3">
    <source>
        <dbReference type="Proteomes" id="UP000625682"/>
    </source>
</evidence>
<name>A0A917KTH4_9ACTN</name>
<keyword evidence="3" id="KW-1185">Reference proteome</keyword>
<evidence type="ECO:0008006" key="4">
    <source>
        <dbReference type="Google" id="ProtNLM"/>
    </source>
</evidence>
<dbReference type="Proteomes" id="UP000625682">
    <property type="component" value="Unassembled WGS sequence"/>
</dbReference>
<keyword evidence="1" id="KW-0472">Membrane</keyword>
<dbReference type="AlphaFoldDB" id="A0A917KTH4"/>
<evidence type="ECO:0000256" key="1">
    <source>
        <dbReference type="SAM" id="Phobius"/>
    </source>
</evidence>
<reference evidence="2" key="1">
    <citation type="journal article" date="2014" name="Int. J. Syst. Evol. Microbiol.">
        <title>Complete genome sequence of Corynebacterium casei LMG S-19264T (=DSM 44701T), isolated from a smear-ripened cheese.</title>
        <authorList>
            <consortium name="US DOE Joint Genome Institute (JGI-PGF)"/>
            <person name="Walter F."/>
            <person name="Albersmeier A."/>
            <person name="Kalinowski J."/>
            <person name="Ruckert C."/>
        </authorList>
    </citation>
    <scope>NUCLEOTIDE SEQUENCE</scope>
    <source>
        <strain evidence="2">CGMCC 4.7272</strain>
    </source>
</reference>
<gene>
    <name evidence="2" type="ORF">GCM10012282_24460</name>
</gene>
<accession>A0A917KTH4</accession>